<feature type="compositionally biased region" description="Polar residues" evidence="1">
    <location>
        <begin position="102"/>
        <end position="116"/>
    </location>
</feature>
<sequence length="132" mass="14272">MVEMIASLEVSFGSWIVKETQQATVVQVDGRPINPPSVIIEDLFTGGVGLARREAHNLPVVGWWLMPAGSLVAILTTTNFAGEVGALQDSSQHETLPGENQAPESASQDSHLTTHGNPTLKMFRALIHLQYI</sequence>
<dbReference type="OrthoDB" id="5835829at2759"/>
<evidence type="ECO:0000256" key="1">
    <source>
        <dbReference type="SAM" id="MobiDB-lite"/>
    </source>
</evidence>
<protein>
    <submittedName>
        <fullName evidence="2">Uncharacterized protein</fullName>
    </submittedName>
</protein>
<dbReference type="HOGENOM" id="CLU_1918490_0_0_1"/>
<gene>
    <name evidence="2" type="ORF">AG1IA_10264</name>
</gene>
<dbReference type="Proteomes" id="UP000011668">
    <property type="component" value="Unassembled WGS sequence"/>
</dbReference>
<dbReference type="AlphaFoldDB" id="L8WBZ9"/>
<proteinExistence type="predicted"/>
<dbReference type="EMBL" id="AFRT01005564">
    <property type="protein sequence ID" value="ELU35706.1"/>
    <property type="molecule type" value="Genomic_DNA"/>
</dbReference>
<feature type="region of interest" description="Disordered" evidence="1">
    <location>
        <begin position="89"/>
        <end position="116"/>
    </location>
</feature>
<keyword evidence="3" id="KW-1185">Reference proteome</keyword>
<organism evidence="2 3">
    <name type="scientific">Thanatephorus cucumeris (strain AG1-IA)</name>
    <name type="common">Rice sheath blight fungus</name>
    <name type="synonym">Rhizoctonia solani</name>
    <dbReference type="NCBI Taxonomy" id="983506"/>
    <lineage>
        <taxon>Eukaryota</taxon>
        <taxon>Fungi</taxon>
        <taxon>Dikarya</taxon>
        <taxon>Basidiomycota</taxon>
        <taxon>Agaricomycotina</taxon>
        <taxon>Agaricomycetes</taxon>
        <taxon>Cantharellales</taxon>
        <taxon>Ceratobasidiaceae</taxon>
        <taxon>Rhizoctonia</taxon>
        <taxon>Rhizoctonia solani AG-1</taxon>
    </lineage>
</organism>
<name>L8WBZ9_THACA</name>
<evidence type="ECO:0000313" key="2">
    <source>
        <dbReference type="EMBL" id="ELU35706.1"/>
    </source>
</evidence>
<reference evidence="2 3" key="1">
    <citation type="journal article" date="2013" name="Nat. Commun.">
        <title>The evolution and pathogenic mechanisms of the rice sheath blight pathogen.</title>
        <authorList>
            <person name="Zheng A."/>
            <person name="Lin R."/>
            <person name="Xu L."/>
            <person name="Qin P."/>
            <person name="Tang C."/>
            <person name="Ai P."/>
            <person name="Zhang D."/>
            <person name="Liu Y."/>
            <person name="Sun Z."/>
            <person name="Feng H."/>
            <person name="Wang Y."/>
            <person name="Chen Y."/>
            <person name="Liang X."/>
            <person name="Fu R."/>
            <person name="Li Q."/>
            <person name="Zhang J."/>
            <person name="Yu X."/>
            <person name="Xie Z."/>
            <person name="Ding L."/>
            <person name="Guan P."/>
            <person name="Tang J."/>
            <person name="Liang Y."/>
            <person name="Wang S."/>
            <person name="Deng Q."/>
            <person name="Li S."/>
            <person name="Zhu J."/>
            <person name="Wang L."/>
            <person name="Liu H."/>
            <person name="Li P."/>
        </authorList>
    </citation>
    <scope>NUCLEOTIDE SEQUENCE [LARGE SCALE GENOMIC DNA]</scope>
    <source>
        <strain evidence="3">AG-1 IA</strain>
    </source>
</reference>
<comment type="caution">
    <text evidence="2">The sequence shown here is derived from an EMBL/GenBank/DDBJ whole genome shotgun (WGS) entry which is preliminary data.</text>
</comment>
<evidence type="ECO:0000313" key="3">
    <source>
        <dbReference type="Proteomes" id="UP000011668"/>
    </source>
</evidence>
<accession>L8WBZ9</accession>